<accession>A0ABS7PIY2</accession>
<dbReference type="EMBL" id="JAINVV010000001">
    <property type="protein sequence ID" value="MBY8821259.1"/>
    <property type="molecule type" value="Genomic_DNA"/>
</dbReference>
<keyword evidence="4" id="KW-1185">Reference proteome</keyword>
<dbReference type="InterPro" id="IPR013559">
    <property type="entry name" value="YheO"/>
</dbReference>
<name>A0ABS7PIY2_9SPHN</name>
<dbReference type="Pfam" id="PF13309">
    <property type="entry name" value="HTH_22"/>
    <property type="match status" value="1"/>
</dbReference>
<organism evidence="3 4">
    <name type="scientific">Sphingomonas colocasiae</name>
    <dbReference type="NCBI Taxonomy" id="1848973"/>
    <lineage>
        <taxon>Bacteria</taxon>
        <taxon>Pseudomonadati</taxon>
        <taxon>Pseudomonadota</taxon>
        <taxon>Alphaproteobacteria</taxon>
        <taxon>Sphingomonadales</taxon>
        <taxon>Sphingomonadaceae</taxon>
        <taxon>Sphingomonas</taxon>
    </lineage>
</organism>
<evidence type="ECO:0000313" key="3">
    <source>
        <dbReference type="EMBL" id="MBY8821259.1"/>
    </source>
</evidence>
<proteinExistence type="predicted"/>
<reference evidence="3 4" key="1">
    <citation type="submission" date="2021-08" db="EMBL/GenBank/DDBJ databases">
        <authorList>
            <person name="Tuo L."/>
        </authorList>
    </citation>
    <scope>NUCLEOTIDE SEQUENCE [LARGE SCALE GENOMIC DNA]</scope>
    <source>
        <strain evidence="3 4">JCM 31229</strain>
    </source>
</reference>
<protein>
    <submittedName>
        <fullName evidence="3">PAS domain-containing protein</fullName>
    </submittedName>
</protein>
<feature type="domain" description="Transcriptional regulator DauR-like HTH" evidence="2">
    <location>
        <begin position="157"/>
        <end position="218"/>
    </location>
</feature>
<evidence type="ECO:0000313" key="4">
    <source>
        <dbReference type="Proteomes" id="UP000706039"/>
    </source>
</evidence>
<dbReference type="Proteomes" id="UP000706039">
    <property type="component" value="Unassembled WGS sequence"/>
</dbReference>
<evidence type="ECO:0000259" key="2">
    <source>
        <dbReference type="Pfam" id="PF13309"/>
    </source>
</evidence>
<sequence length="227" mass="24491">MRKPAESQPDNQADREHALLLRTGETIAKALADMFAPTCEVVLHDLKQPAHSIVAIENPLSGRKIGDSTTELGLSRINDPNFPDVLQSYPNQFPDGRPAKSTSIGLRDSAGRCVAAICINMDISLLSSANRVIDQLISTGPASPVKESLRGRSLDEITRLLEEFAARQGAQPRALSADQRRQAIQMLAESGLLRLRGAPSSAADTLGISRTTLYNALNQIEQAEAAR</sequence>
<dbReference type="RefSeq" id="WP_222988330.1">
    <property type="nucleotide sequence ID" value="NZ_JAINVV010000001.1"/>
</dbReference>
<dbReference type="InterPro" id="IPR039445">
    <property type="entry name" value="DauR-like_HTH"/>
</dbReference>
<comment type="caution">
    <text evidence="3">The sequence shown here is derived from an EMBL/GenBank/DDBJ whole genome shotgun (WGS) entry which is preliminary data.</text>
</comment>
<evidence type="ECO:0000259" key="1">
    <source>
        <dbReference type="Pfam" id="PF08348"/>
    </source>
</evidence>
<dbReference type="PANTHER" id="PTHR35568:SF1">
    <property type="entry name" value="TRANSCRIPTIONAL REGULATOR DAUR"/>
    <property type="match status" value="1"/>
</dbReference>
<dbReference type="InterPro" id="IPR039446">
    <property type="entry name" value="DauR-like"/>
</dbReference>
<feature type="domain" description="YheO-like" evidence="1">
    <location>
        <begin position="24"/>
        <end position="130"/>
    </location>
</feature>
<dbReference type="Pfam" id="PF08348">
    <property type="entry name" value="PAS_6"/>
    <property type="match status" value="1"/>
</dbReference>
<gene>
    <name evidence="3" type="ORF">K7G82_03090</name>
</gene>
<dbReference type="PANTHER" id="PTHR35568">
    <property type="entry name" value="TRANSCRIPTIONAL REGULATOR DAUR"/>
    <property type="match status" value="1"/>
</dbReference>